<reference evidence="2 3" key="1">
    <citation type="submission" date="2021-06" db="EMBL/GenBank/DDBJ databases">
        <title>Caerostris darwini draft genome.</title>
        <authorList>
            <person name="Kono N."/>
            <person name="Arakawa K."/>
        </authorList>
    </citation>
    <scope>NUCLEOTIDE SEQUENCE [LARGE SCALE GENOMIC DNA]</scope>
</reference>
<protein>
    <submittedName>
        <fullName evidence="2">Uncharacterized protein</fullName>
    </submittedName>
</protein>
<comment type="caution">
    <text evidence="2">The sequence shown here is derived from an EMBL/GenBank/DDBJ whole genome shotgun (WGS) entry which is preliminary data.</text>
</comment>
<proteinExistence type="predicted"/>
<keyword evidence="3" id="KW-1185">Reference proteome</keyword>
<dbReference type="Proteomes" id="UP001054837">
    <property type="component" value="Unassembled WGS sequence"/>
</dbReference>
<gene>
    <name evidence="2" type="ORF">CDAR_524611</name>
</gene>
<organism evidence="2 3">
    <name type="scientific">Caerostris darwini</name>
    <dbReference type="NCBI Taxonomy" id="1538125"/>
    <lineage>
        <taxon>Eukaryota</taxon>
        <taxon>Metazoa</taxon>
        <taxon>Ecdysozoa</taxon>
        <taxon>Arthropoda</taxon>
        <taxon>Chelicerata</taxon>
        <taxon>Arachnida</taxon>
        <taxon>Araneae</taxon>
        <taxon>Araneomorphae</taxon>
        <taxon>Entelegynae</taxon>
        <taxon>Araneoidea</taxon>
        <taxon>Araneidae</taxon>
        <taxon>Caerostris</taxon>
    </lineage>
</organism>
<evidence type="ECO:0000313" key="2">
    <source>
        <dbReference type="EMBL" id="GIY00412.1"/>
    </source>
</evidence>
<accession>A0AAV4PTM8</accession>
<feature type="region of interest" description="Disordered" evidence="1">
    <location>
        <begin position="1"/>
        <end position="20"/>
    </location>
</feature>
<dbReference type="AlphaFoldDB" id="A0AAV4PTM8"/>
<name>A0AAV4PTM8_9ARAC</name>
<evidence type="ECO:0000313" key="3">
    <source>
        <dbReference type="Proteomes" id="UP001054837"/>
    </source>
</evidence>
<sequence length="85" mass="9691">MNRWRQKWPSGGALSCPKSGQLAADPETVVNVPPQIDANSLRRLPLWKNNTFSAMTEKSKGYQLDIIDFHLVLDFIFERGFNITL</sequence>
<evidence type="ECO:0000256" key="1">
    <source>
        <dbReference type="SAM" id="MobiDB-lite"/>
    </source>
</evidence>
<dbReference type="EMBL" id="BPLQ01003425">
    <property type="protein sequence ID" value="GIY00412.1"/>
    <property type="molecule type" value="Genomic_DNA"/>
</dbReference>